<protein>
    <recommendedName>
        <fullName evidence="1">Phage neck terminator protein gp12-like domain-containing protein</fullName>
    </recommendedName>
</protein>
<feature type="domain" description="Phage neck terminator protein gp12-like" evidence="1">
    <location>
        <begin position="26"/>
        <end position="187"/>
    </location>
</feature>
<evidence type="ECO:0000259" key="1">
    <source>
        <dbReference type="Pfam" id="PF23961"/>
    </source>
</evidence>
<sequence>MATSANTSATGGYLAPTSPAPATDLDLDQVLQALVVGLTGLPGDWVRARWQPNDDLGEERPRIPSIGTTWCAVGVTDTMRDDQPAQIHRSAGDGSTILIAHETVTALASFYGPKGDGYASLMRDGLSIAQNREDLTRMGMALYDVDPVRRVPSIMNTRTRRRADLIFRLRRRVERIYPILNVLKGVGTVHADSGTIIETPVEAPET</sequence>
<gene>
    <name evidence="2" type="ORF">AOPFMNJM_3976</name>
</gene>
<organism evidence="2 3">
    <name type="scientific">Methylobacterium jeotgali</name>
    <dbReference type="NCBI Taxonomy" id="381630"/>
    <lineage>
        <taxon>Bacteria</taxon>
        <taxon>Pseudomonadati</taxon>
        <taxon>Pseudomonadota</taxon>
        <taxon>Alphaproteobacteria</taxon>
        <taxon>Hyphomicrobiales</taxon>
        <taxon>Methylobacteriaceae</taxon>
        <taxon>Methylobacterium</taxon>
    </lineage>
</organism>
<dbReference type="InterPro" id="IPR057087">
    <property type="entry name" value="Gp12-like"/>
</dbReference>
<name>A0ABQ4T359_9HYPH</name>
<dbReference type="Pfam" id="PF23961">
    <property type="entry name" value="Phage_tail_terminator_9"/>
    <property type="match status" value="1"/>
</dbReference>
<dbReference type="RefSeq" id="WP_238278502.1">
    <property type="nucleotide sequence ID" value="NZ_BPQR01000084.1"/>
</dbReference>
<keyword evidence="3" id="KW-1185">Reference proteome</keyword>
<dbReference type="EMBL" id="BPQR01000084">
    <property type="protein sequence ID" value="GJE08633.1"/>
    <property type="molecule type" value="Genomic_DNA"/>
</dbReference>
<evidence type="ECO:0000313" key="2">
    <source>
        <dbReference type="EMBL" id="GJE08633.1"/>
    </source>
</evidence>
<evidence type="ECO:0000313" key="3">
    <source>
        <dbReference type="Proteomes" id="UP001055102"/>
    </source>
</evidence>
<comment type="caution">
    <text evidence="2">The sequence shown here is derived from an EMBL/GenBank/DDBJ whole genome shotgun (WGS) entry which is preliminary data.</text>
</comment>
<dbReference type="Proteomes" id="UP001055102">
    <property type="component" value="Unassembled WGS sequence"/>
</dbReference>
<reference evidence="2" key="2">
    <citation type="submission" date="2021-08" db="EMBL/GenBank/DDBJ databases">
        <authorList>
            <person name="Tani A."/>
            <person name="Ola A."/>
            <person name="Ogura Y."/>
            <person name="Katsura K."/>
            <person name="Hayashi T."/>
        </authorList>
    </citation>
    <scope>NUCLEOTIDE SEQUENCE</scope>
    <source>
        <strain evidence="2">LMG 23639</strain>
    </source>
</reference>
<reference evidence="2" key="1">
    <citation type="journal article" date="2021" name="Front. Microbiol.">
        <title>Comprehensive Comparative Genomics and Phenotyping of Methylobacterium Species.</title>
        <authorList>
            <person name="Alessa O."/>
            <person name="Ogura Y."/>
            <person name="Fujitani Y."/>
            <person name="Takami H."/>
            <person name="Hayashi T."/>
            <person name="Sahin N."/>
            <person name="Tani A."/>
        </authorList>
    </citation>
    <scope>NUCLEOTIDE SEQUENCE</scope>
    <source>
        <strain evidence="2">LMG 23639</strain>
    </source>
</reference>
<accession>A0ABQ4T359</accession>
<proteinExistence type="predicted"/>